<gene>
    <name evidence="3" type="ORF">GLW05_18190</name>
</gene>
<accession>A0A6I5A5I3</accession>
<sequence>MALGSLFFMYTITLLGGWMMSKKNHSKSKKQTRQEKVDEAFELIEEGIQTIAASTKQYQNFLKFSSKHYQYSLRNQVLIFQQMPNARFVAGFNTWKKHDRHVKKGEKGIKIIARGSKVKEVENENGEKELQESYYYFVTHVFDISQTEGEDVPSFSDLIKTIKGETELYEKVKSVCSFPVYEKADSNGADGYFDLKNKLIVIQRKNPSNHKLLTLIHEWGHGILHNDLEKRKELSRQQRELEAESVGFTVCHVLGIDTSQNSFGYLASFGQSKTIELIKQSEERIQMAVKEILSKIDEELQEDNEGYEVSA</sequence>
<proteinExistence type="predicted"/>
<organism evidence="3 4">
    <name type="scientific">Pontibacillus yanchengensis</name>
    <dbReference type="NCBI Taxonomy" id="462910"/>
    <lineage>
        <taxon>Bacteria</taxon>
        <taxon>Bacillati</taxon>
        <taxon>Bacillota</taxon>
        <taxon>Bacilli</taxon>
        <taxon>Bacillales</taxon>
        <taxon>Bacillaceae</taxon>
        <taxon>Pontibacillus</taxon>
    </lineage>
</organism>
<evidence type="ECO:0000313" key="4">
    <source>
        <dbReference type="Proteomes" id="UP000468638"/>
    </source>
</evidence>
<evidence type="ECO:0000313" key="3">
    <source>
        <dbReference type="EMBL" id="MYL35512.1"/>
    </source>
</evidence>
<dbReference type="AlphaFoldDB" id="A0A6I5A5I3"/>
<evidence type="ECO:0000259" key="2">
    <source>
        <dbReference type="Pfam" id="PF08401"/>
    </source>
</evidence>
<protein>
    <submittedName>
        <fullName evidence="3">ImmA/IrrE family metallo-endopeptidase</fullName>
    </submittedName>
</protein>
<reference evidence="3 4" key="1">
    <citation type="submission" date="2019-11" db="EMBL/GenBank/DDBJ databases">
        <title>Genome sequences of 17 halophilic strains isolated from different environments.</title>
        <authorList>
            <person name="Furrow R.E."/>
        </authorList>
    </citation>
    <scope>NUCLEOTIDE SEQUENCE [LARGE SCALE GENOMIC DNA]</scope>
    <source>
        <strain evidence="3 4">22514_16_FS</strain>
    </source>
</reference>
<dbReference type="GO" id="GO:0003697">
    <property type="term" value="F:single-stranded DNA binding"/>
    <property type="evidence" value="ECO:0007669"/>
    <property type="project" value="InterPro"/>
</dbReference>
<dbReference type="InterPro" id="IPR010359">
    <property type="entry name" value="IrrE_HExxH"/>
</dbReference>
<dbReference type="EMBL" id="WMEQ01000017">
    <property type="protein sequence ID" value="MYL35512.1"/>
    <property type="molecule type" value="Genomic_DNA"/>
</dbReference>
<feature type="domain" description="N-terminal" evidence="2">
    <location>
        <begin position="33"/>
        <end position="142"/>
    </location>
</feature>
<dbReference type="Pfam" id="PF06114">
    <property type="entry name" value="Peptidase_M78"/>
    <property type="match status" value="1"/>
</dbReference>
<feature type="domain" description="IrrE N-terminal-like" evidence="1">
    <location>
        <begin position="187"/>
        <end position="246"/>
    </location>
</feature>
<dbReference type="InterPro" id="IPR013610">
    <property type="entry name" value="ArdC_N"/>
</dbReference>
<dbReference type="Proteomes" id="UP000468638">
    <property type="component" value="Unassembled WGS sequence"/>
</dbReference>
<dbReference type="Pfam" id="PF08401">
    <property type="entry name" value="ArdcN"/>
    <property type="match status" value="1"/>
</dbReference>
<name>A0A6I5A5I3_9BACI</name>
<dbReference type="Gene3D" id="1.10.10.2910">
    <property type="match status" value="1"/>
</dbReference>
<comment type="caution">
    <text evidence="3">The sequence shown here is derived from an EMBL/GenBank/DDBJ whole genome shotgun (WGS) entry which is preliminary data.</text>
</comment>
<evidence type="ECO:0000259" key="1">
    <source>
        <dbReference type="Pfam" id="PF06114"/>
    </source>
</evidence>